<keyword evidence="2" id="KW-1185">Reference proteome</keyword>
<evidence type="ECO:0000313" key="1">
    <source>
        <dbReference type="EMBL" id="MCI44401.1"/>
    </source>
</evidence>
<accession>A0A392S682</accession>
<proteinExistence type="predicted"/>
<dbReference type="EMBL" id="LXQA010330112">
    <property type="protein sequence ID" value="MCI44401.1"/>
    <property type="molecule type" value="Genomic_DNA"/>
</dbReference>
<sequence length="100" mass="11189">MGHLVKPHCHQTTLVTITWGKKNILGLYNAASRMQCLTLNTSHSKALTDLIVRVCTCTTLSFTTGFNHQQQPTKVLTQRLPSPYHPYLRPGEELAISTDL</sequence>
<name>A0A392S682_9FABA</name>
<protein>
    <submittedName>
        <fullName evidence="1">Uncharacterized protein</fullName>
    </submittedName>
</protein>
<dbReference type="Proteomes" id="UP000265520">
    <property type="component" value="Unassembled WGS sequence"/>
</dbReference>
<organism evidence="1 2">
    <name type="scientific">Trifolium medium</name>
    <dbReference type="NCBI Taxonomy" id="97028"/>
    <lineage>
        <taxon>Eukaryota</taxon>
        <taxon>Viridiplantae</taxon>
        <taxon>Streptophyta</taxon>
        <taxon>Embryophyta</taxon>
        <taxon>Tracheophyta</taxon>
        <taxon>Spermatophyta</taxon>
        <taxon>Magnoliopsida</taxon>
        <taxon>eudicotyledons</taxon>
        <taxon>Gunneridae</taxon>
        <taxon>Pentapetalae</taxon>
        <taxon>rosids</taxon>
        <taxon>fabids</taxon>
        <taxon>Fabales</taxon>
        <taxon>Fabaceae</taxon>
        <taxon>Papilionoideae</taxon>
        <taxon>50 kb inversion clade</taxon>
        <taxon>NPAAA clade</taxon>
        <taxon>Hologalegina</taxon>
        <taxon>IRL clade</taxon>
        <taxon>Trifolieae</taxon>
        <taxon>Trifolium</taxon>
    </lineage>
</organism>
<dbReference type="AlphaFoldDB" id="A0A392S682"/>
<comment type="caution">
    <text evidence="1">The sequence shown here is derived from an EMBL/GenBank/DDBJ whole genome shotgun (WGS) entry which is preliminary data.</text>
</comment>
<reference evidence="1 2" key="1">
    <citation type="journal article" date="2018" name="Front. Plant Sci.">
        <title>Red Clover (Trifolium pratense) and Zigzag Clover (T. medium) - A Picture of Genomic Similarities and Differences.</title>
        <authorList>
            <person name="Dluhosova J."/>
            <person name="Istvanek J."/>
            <person name="Nedelnik J."/>
            <person name="Repkova J."/>
        </authorList>
    </citation>
    <scope>NUCLEOTIDE SEQUENCE [LARGE SCALE GENOMIC DNA]</scope>
    <source>
        <strain evidence="2">cv. 10/8</strain>
        <tissue evidence="1">Leaf</tissue>
    </source>
</reference>
<evidence type="ECO:0000313" key="2">
    <source>
        <dbReference type="Proteomes" id="UP000265520"/>
    </source>
</evidence>